<comment type="cofactor">
    <cofactor evidence="12">
        <name>Ni(2+)</name>
        <dbReference type="ChEBI" id="CHEBI:49786"/>
    </cofactor>
    <text evidence="12">Nickel for phosphatase activity.</text>
</comment>
<evidence type="ECO:0000256" key="2">
    <source>
        <dbReference type="ARBA" id="ARBA00022679"/>
    </source>
</evidence>
<dbReference type="InterPro" id="IPR003607">
    <property type="entry name" value="HD/PDEase_dom"/>
</dbReference>
<evidence type="ECO:0000256" key="1">
    <source>
        <dbReference type="ARBA" id="ARBA00022596"/>
    </source>
</evidence>
<dbReference type="GO" id="GO:0004810">
    <property type="term" value="F:CCA tRNA nucleotidyltransferase activity"/>
    <property type="evidence" value="ECO:0007669"/>
    <property type="project" value="UniProtKB-UniRule"/>
</dbReference>
<dbReference type="InterPro" id="IPR006674">
    <property type="entry name" value="HD_domain"/>
</dbReference>
<feature type="binding site" evidence="12">
    <location>
        <position position="91"/>
    </location>
    <ligand>
        <name>CTP</name>
        <dbReference type="ChEBI" id="CHEBI:37563"/>
    </ligand>
</feature>
<keyword evidence="11 12" id="KW-0694">RNA-binding</keyword>
<dbReference type="GO" id="GO:0016791">
    <property type="term" value="F:phosphatase activity"/>
    <property type="evidence" value="ECO:0007669"/>
    <property type="project" value="UniProtKB-UniRule"/>
</dbReference>
<gene>
    <name evidence="12" type="primary">cca</name>
    <name evidence="14" type="ORF">J2T55_001370</name>
</gene>
<keyword evidence="2 12" id="KW-0808">Transferase</keyword>
<dbReference type="CDD" id="cd00077">
    <property type="entry name" value="HDc"/>
    <property type="match status" value="1"/>
</dbReference>
<dbReference type="Pfam" id="PF12627">
    <property type="entry name" value="PolyA_pol_RNAbd"/>
    <property type="match status" value="1"/>
</dbReference>
<dbReference type="GO" id="GO:0004112">
    <property type="term" value="F:cyclic-nucleotide phosphodiesterase activity"/>
    <property type="evidence" value="ECO:0007669"/>
    <property type="project" value="UniProtKB-UniRule"/>
</dbReference>
<feature type="binding site" evidence="12">
    <location>
        <position position="11"/>
    </location>
    <ligand>
        <name>CTP</name>
        <dbReference type="ChEBI" id="CHEBI:37563"/>
    </ligand>
</feature>
<accession>A0AAE3HJ64</accession>
<feature type="binding site" evidence="12">
    <location>
        <position position="140"/>
    </location>
    <ligand>
        <name>CTP</name>
        <dbReference type="ChEBI" id="CHEBI:37563"/>
    </ligand>
</feature>
<dbReference type="EC" id="3.1.3.-" evidence="12"/>
<dbReference type="EMBL" id="JANUCT010000008">
    <property type="protein sequence ID" value="MCS3903349.1"/>
    <property type="molecule type" value="Genomic_DNA"/>
</dbReference>
<evidence type="ECO:0000256" key="8">
    <source>
        <dbReference type="ARBA" id="ARBA00022801"/>
    </source>
</evidence>
<comment type="similarity">
    <text evidence="12">Belongs to the tRNA nucleotidyltransferase/poly(A) polymerase family. Bacterial CCA-adding enzyme type 1 subfamily.</text>
</comment>
<dbReference type="SUPFAM" id="SSF81301">
    <property type="entry name" value="Nucleotidyltransferase"/>
    <property type="match status" value="1"/>
</dbReference>
<evidence type="ECO:0000256" key="5">
    <source>
        <dbReference type="ARBA" id="ARBA00022723"/>
    </source>
</evidence>
<comment type="subunit">
    <text evidence="12">Monomer. Can also form homodimers and oligomers.</text>
</comment>
<dbReference type="AlphaFoldDB" id="A0AAE3HJ64"/>
<dbReference type="Pfam" id="PF01966">
    <property type="entry name" value="HD"/>
    <property type="match status" value="1"/>
</dbReference>
<dbReference type="RefSeq" id="WP_259055059.1">
    <property type="nucleotide sequence ID" value="NZ_JANUCT010000008.1"/>
</dbReference>
<dbReference type="Gene3D" id="3.30.460.10">
    <property type="entry name" value="Beta Polymerase, domain 2"/>
    <property type="match status" value="1"/>
</dbReference>
<evidence type="ECO:0000313" key="14">
    <source>
        <dbReference type="EMBL" id="MCS3903349.1"/>
    </source>
</evidence>
<evidence type="ECO:0000256" key="10">
    <source>
        <dbReference type="ARBA" id="ARBA00022842"/>
    </source>
</evidence>
<feature type="binding site" evidence="12">
    <location>
        <position position="137"/>
    </location>
    <ligand>
        <name>ATP</name>
        <dbReference type="ChEBI" id="CHEBI:30616"/>
    </ligand>
</feature>
<dbReference type="InterPro" id="IPR012006">
    <property type="entry name" value="CCA_bact"/>
</dbReference>
<comment type="caution">
    <text evidence="14">The sequence shown here is derived from an EMBL/GenBank/DDBJ whole genome shotgun (WGS) entry which is preliminary data.</text>
</comment>
<keyword evidence="9 12" id="KW-0067">ATP-binding</keyword>
<comment type="cofactor">
    <cofactor evidence="12">
        <name>Mg(2+)</name>
        <dbReference type="ChEBI" id="CHEBI:18420"/>
    </cofactor>
    <text evidence="12">Magnesium is required for nucleotidyltransferase activity.</text>
</comment>
<dbReference type="Pfam" id="PF01743">
    <property type="entry name" value="PolyA_pol"/>
    <property type="match status" value="1"/>
</dbReference>
<dbReference type="GO" id="GO:0042245">
    <property type="term" value="P:RNA repair"/>
    <property type="evidence" value="ECO:0007669"/>
    <property type="project" value="UniProtKB-KW"/>
</dbReference>
<dbReference type="PANTHER" id="PTHR47545">
    <property type="entry name" value="MULTIFUNCTIONAL CCA PROTEIN"/>
    <property type="match status" value="1"/>
</dbReference>
<dbReference type="EC" id="2.7.7.72" evidence="12"/>
<feature type="binding site" evidence="12">
    <location>
        <position position="137"/>
    </location>
    <ligand>
        <name>CTP</name>
        <dbReference type="ChEBI" id="CHEBI:37563"/>
    </ligand>
</feature>
<comment type="miscellaneous">
    <text evidence="12">A single active site specifically recognizes both ATP and CTP and is responsible for their addition.</text>
</comment>
<dbReference type="HAMAP" id="MF_01261">
    <property type="entry name" value="CCA_bact_type1"/>
    <property type="match status" value="1"/>
</dbReference>
<feature type="binding site" evidence="12">
    <location>
        <position position="11"/>
    </location>
    <ligand>
        <name>ATP</name>
        <dbReference type="ChEBI" id="CHEBI:30616"/>
    </ligand>
</feature>
<feature type="binding site" evidence="12">
    <location>
        <position position="21"/>
    </location>
    <ligand>
        <name>Mg(2+)</name>
        <dbReference type="ChEBI" id="CHEBI:18420"/>
    </ligand>
</feature>
<comment type="catalytic activity">
    <reaction evidence="12">
        <text>a tRNA precursor + 2 CTP + ATP = a tRNA with a 3' CCA end + 3 diphosphate</text>
        <dbReference type="Rhea" id="RHEA:14433"/>
        <dbReference type="Rhea" id="RHEA-COMP:10465"/>
        <dbReference type="Rhea" id="RHEA-COMP:10468"/>
        <dbReference type="ChEBI" id="CHEBI:30616"/>
        <dbReference type="ChEBI" id="CHEBI:33019"/>
        <dbReference type="ChEBI" id="CHEBI:37563"/>
        <dbReference type="ChEBI" id="CHEBI:74896"/>
        <dbReference type="ChEBI" id="CHEBI:83071"/>
        <dbReference type="EC" id="2.7.7.72"/>
    </reaction>
</comment>
<dbReference type="GO" id="GO:0001680">
    <property type="term" value="P:tRNA 3'-terminal CCA addition"/>
    <property type="evidence" value="ECO:0007669"/>
    <property type="project" value="UniProtKB-UniRule"/>
</dbReference>
<evidence type="ECO:0000256" key="4">
    <source>
        <dbReference type="ARBA" id="ARBA00022695"/>
    </source>
</evidence>
<comment type="domain">
    <text evidence="12">Comprises two domains: an N-terminal domain containing the nucleotidyltransferase activity and a C-terminal HD domain associated with both phosphodiesterase and phosphatase activities.</text>
</comment>
<dbReference type="HAMAP" id="MF_01262">
    <property type="entry name" value="CCA_bact_type2"/>
    <property type="match status" value="1"/>
</dbReference>
<evidence type="ECO:0000256" key="11">
    <source>
        <dbReference type="ARBA" id="ARBA00022884"/>
    </source>
</evidence>
<keyword evidence="4 12" id="KW-0548">Nucleotidyltransferase</keyword>
<organism evidence="14 15">
    <name type="scientific">Methylohalomonas lacus</name>
    <dbReference type="NCBI Taxonomy" id="398773"/>
    <lineage>
        <taxon>Bacteria</taxon>
        <taxon>Pseudomonadati</taxon>
        <taxon>Pseudomonadota</taxon>
        <taxon>Gammaproteobacteria</taxon>
        <taxon>Methylohalomonadales</taxon>
        <taxon>Methylohalomonadaceae</taxon>
        <taxon>Methylohalomonas</taxon>
    </lineage>
</organism>
<keyword evidence="6 12" id="KW-0547">Nucleotide-binding</keyword>
<keyword evidence="12" id="KW-0511">Multifunctional enzyme</keyword>
<feature type="binding site" evidence="12">
    <location>
        <position position="8"/>
    </location>
    <ligand>
        <name>ATP</name>
        <dbReference type="ChEBI" id="CHEBI:30616"/>
    </ligand>
</feature>
<feature type="domain" description="HD" evidence="13">
    <location>
        <begin position="225"/>
        <end position="326"/>
    </location>
</feature>
<dbReference type="SUPFAM" id="SSF81891">
    <property type="entry name" value="Poly A polymerase C-terminal region-like"/>
    <property type="match status" value="1"/>
</dbReference>
<sequence length="402" mass="45217">MKIYTVGGAVRDRLLGREVKDRDYVVVGATAGQLEDLGYRTVGRDFPVFLHPDTHEEYALARTERKSGQGYTGFEFHAAPEITLEQDLARRDITINAMAEDDNGHVIDPFDGRGDLQQRLLRHVSPAFVEDPLRILRVARFAARLDFAVAAETQTLMHTLAASGELETLPAERVWQELQRALSEPWPRRFFEVLRDCEALAILLPEIDRLFGVPQPQQHHPEIDTGVHTLMVLDQAVRLSDEPIVRFAALVHDLGKGTTPADQWPRHIAHEQRGVKIIEKLCARLKAPNDFRDLAVMAAREHGRVHRAGEMRADTILNLFEACDAFRRPQRFEQLLIVCEADSRGRTGLEDRDYPQADRLRQALQAANSVDAGTLATENLSGKEIGERIRQARSTAIATAVK</sequence>
<dbReference type="CDD" id="cd05398">
    <property type="entry name" value="NT_ClassII-CCAase"/>
    <property type="match status" value="1"/>
</dbReference>
<dbReference type="GO" id="GO:0000287">
    <property type="term" value="F:magnesium ion binding"/>
    <property type="evidence" value="ECO:0007669"/>
    <property type="project" value="UniProtKB-UniRule"/>
</dbReference>
<dbReference type="InterPro" id="IPR002646">
    <property type="entry name" value="PolA_pol_head_dom"/>
</dbReference>
<proteinExistence type="inferred from homology"/>
<dbReference type="GO" id="GO:0000049">
    <property type="term" value="F:tRNA binding"/>
    <property type="evidence" value="ECO:0007669"/>
    <property type="project" value="UniProtKB-UniRule"/>
</dbReference>
<feature type="binding site" evidence="12">
    <location>
        <position position="140"/>
    </location>
    <ligand>
        <name>ATP</name>
        <dbReference type="ChEBI" id="CHEBI:30616"/>
    </ligand>
</feature>
<dbReference type="PIRSF" id="PIRSF000813">
    <property type="entry name" value="CCA_bact"/>
    <property type="match status" value="1"/>
</dbReference>
<keyword evidence="5 12" id="KW-0479">Metal-binding</keyword>
<dbReference type="PROSITE" id="PS51831">
    <property type="entry name" value="HD"/>
    <property type="match status" value="1"/>
</dbReference>
<evidence type="ECO:0000313" key="15">
    <source>
        <dbReference type="Proteomes" id="UP001204445"/>
    </source>
</evidence>
<dbReference type="Proteomes" id="UP001204445">
    <property type="component" value="Unassembled WGS sequence"/>
</dbReference>
<dbReference type="NCBIfam" id="NF008137">
    <property type="entry name" value="PRK10885.1"/>
    <property type="match status" value="1"/>
</dbReference>
<dbReference type="InterPro" id="IPR032828">
    <property type="entry name" value="PolyA_RNA-bd"/>
</dbReference>
<dbReference type="SMART" id="SM00471">
    <property type="entry name" value="HDc"/>
    <property type="match status" value="1"/>
</dbReference>
<evidence type="ECO:0000259" key="13">
    <source>
        <dbReference type="PROSITE" id="PS51831"/>
    </source>
</evidence>
<feature type="binding site" evidence="12">
    <location>
        <position position="91"/>
    </location>
    <ligand>
        <name>ATP</name>
        <dbReference type="ChEBI" id="CHEBI:30616"/>
    </ligand>
</feature>
<keyword evidence="15" id="KW-1185">Reference proteome</keyword>
<keyword evidence="3 12" id="KW-0819">tRNA processing</keyword>
<keyword evidence="7 12" id="KW-0692">RNA repair</keyword>
<evidence type="ECO:0000256" key="7">
    <source>
        <dbReference type="ARBA" id="ARBA00022800"/>
    </source>
</evidence>
<comment type="function">
    <text evidence="12">Catalyzes the addition and repair of the essential 3'-terminal CCA sequence in tRNAs without using a nucleic acid template. Adds these three nucleotides in the order of C, C, and A to the tRNA nucleotide-73, using CTP and ATP as substrates and producing inorganic pyrophosphate. tRNA 3'-terminal CCA addition is required both for tRNA processing and repair. Also involved in tRNA surveillance by mediating tandem CCA addition to generate a CCACCA at the 3' terminus of unstable tRNAs. While stable tRNAs receive only 3'-terminal CCA, unstable tRNAs are marked with CCACCA and rapidly degraded.</text>
</comment>
<dbReference type="PANTHER" id="PTHR47545:SF1">
    <property type="entry name" value="MULTIFUNCTIONAL CCA PROTEIN"/>
    <property type="match status" value="1"/>
</dbReference>
<dbReference type="InterPro" id="IPR050124">
    <property type="entry name" value="tRNA_CCA-adding_enzyme"/>
</dbReference>
<name>A0AAE3HJ64_9GAMM</name>
<keyword evidence="8 12" id="KW-0378">Hydrolase</keyword>
<dbReference type="InterPro" id="IPR043519">
    <property type="entry name" value="NT_sf"/>
</dbReference>
<dbReference type="GO" id="GO:0005524">
    <property type="term" value="F:ATP binding"/>
    <property type="evidence" value="ECO:0007669"/>
    <property type="project" value="UniProtKB-UniRule"/>
</dbReference>
<reference evidence="14" key="1">
    <citation type="submission" date="2022-08" db="EMBL/GenBank/DDBJ databases">
        <title>Genomic Encyclopedia of Type Strains, Phase III (KMG-III): the genomes of soil and plant-associated and newly described type strains.</title>
        <authorList>
            <person name="Whitman W."/>
        </authorList>
    </citation>
    <scope>NUCLEOTIDE SEQUENCE</scope>
    <source>
        <strain evidence="14">HMT 1</strain>
    </source>
</reference>
<protein>
    <recommendedName>
        <fullName evidence="12">Multifunctional CCA protein</fullName>
    </recommendedName>
    <domain>
        <recommendedName>
            <fullName evidence="12">CCA-adding enzyme</fullName>
            <ecNumber evidence="12">2.7.7.72</ecNumber>
        </recommendedName>
        <alternativeName>
            <fullName evidence="12">CCA tRNA nucleotidyltransferase</fullName>
        </alternativeName>
        <alternativeName>
            <fullName evidence="12">tRNA CCA-pyrophosphorylase</fullName>
        </alternativeName>
        <alternativeName>
            <fullName evidence="12">tRNA adenylyl-/cytidylyl-transferase</fullName>
        </alternativeName>
        <alternativeName>
            <fullName evidence="12">tRNA nucleotidyltransferase</fullName>
        </alternativeName>
        <alternativeName>
            <fullName evidence="12">tRNA-NT</fullName>
        </alternativeName>
    </domain>
    <domain>
        <recommendedName>
            <fullName evidence="12">2'-nucleotidase</fullName>
            <ecNumber evidence="12">3.1.3.-</ecNumber>
        </recommendedName>
    </domain>
    <domain>
        <recommendedName>
            <fullName evidence="12">2',3'-cyclic phosphodiesterase</fullName>
            <ecNumber evidence="12">3.1.4.-</ecNumber>
        </recommendedName>
    </domain>
    <domain>
        <recommendedName>
            <fullName evidence="12">Phosphatase</fullName>
        </recommendedName>
    </domain>
</protein>
<feature type="binding site" evidence="12">
    <location>
        <position position="23"/>
    </location>
    <ligand>
        <name>Mg(2+)</name>
        <dbReference type="ChEBI" id="CHEBI:18420"/>
    </ligand>
</feature>
<comment type="catalytic activity">
    <reaction evidence="12">
        <text>a tRNA with a 3' CCA end + 2 CTP + ATP = a tRNA with a 3' CCACCA end + 3 diphosphate</text>
        <dbReference type="Rhea" id="RHEA:76235"/>
        <dbReference type="Rhea" id="RHEA-COMP:10468"/>
        <dbReference type="Rhea" id="RHEA-COMP:18655"/>
        <dbReference type="ChEBI" id="CHEBI:30616"/>
        <dbReference type="ChEBI" id="CHEBI:33019"/>
        <dbReference type="ChEBI" id="CHEBI:37563"/>
        <dbReference type="ChEBI" id="CHEBI:83071"/>
        <dbReference type="ChEBI" id="CHEBI:195187"/>
    </reaction>
</comment>
<evidence type="ECO:0000256" key="3">
    <source>
        <dbReference type="ARBA" id="ARBA00022694"/>
    </source>
</evidence>
<keyword evidence="1 12" id="KW-0533">Nickel</keyword>
<dbReference type="EC" id="3.1.4.-" evidence="12"/>
<keyword evidence="10 12" id="KW-0460">Magnesium</keyword>
<evidence type="ECO:0000256" key="6">
    <source>
        <dbReference type="ARBA" id="ARBA00022741"/>
    </source>
</evidence>
<evidence type="ECO:0000256" key="12">
    <source>
        <dbReference type="HAMAP-Rule" id="MF_01261"/>
    </source>
</evidence>
<feature type="binding site" evidence="12">
    <location>
        <position position="8"/>
    </location>
    <ligand>
        <name>CTP</name>
        <dbReference type="ChEBI" id="CHEBI:37563"/>
    </ligand>
</feature>
<dbReference type="Gene3D" id="1.10.3090.10">
    <property type="entry name" value="cca-adding enzyme, domain 2"/>
    <property type="match status" value="1"/>
</dbReference>
<evidence type="ECO:0000256" key="9">
    <source>
        <dbReference type="ARBA" id="ARBA00022840"/>
    </source>
</evidence>